<keyword evidence="1" id="KW-0689">Ribosomal protein</keyword>
<keyword evidence="2" id="KW-1185">Reference proteome</keyword>
<gene>
    <name evidence="1" type="ORF">BN59_00646</name>
</gene>
<dbReference type="GO" id="GO:0005840">
    <property type="term" value="C:ribosome"/>
    <property type="evidence" value="ECO:0007669"/>
    <property type="project" value="UniProtKB-KW"/>
</dbReference>
<dbReference type="Proteomes" id="UP000044071">
    <property type="component" value="Unassembled WGS sequence"/>
</dbReference>
<dbReference type="SUPFAM" id="SSF69754">
    <property type="entry name" value="Ribosome binding protein Y (YfiA homologue)"/>
    <property type="match status" value="1"/>
</dbReference>
<dbReference type="RefSeq" id="WP_043872920.1">
    <property type="nucleotide sequence ID" value="NZ_CCVW01000001.1"/>
</dbReference>
<dbReference type="InterPro" id="IPR036567">
    <property type="entry name" value="RHF-like"/>
</dbReference>
<evidence type="ECO:0000313" key="2">
    <source>
        <dbReference type="Proteomes" id="UP000044071"/>
    </source>
</evidence>
<dbReference type="AlphaFoldDB" id="A0A078KTU3"/>
<dbReference type="Pfam" id="PF02482">
    <property type="entry name" value="Ribosomal_S30AE"/>
    <property type="match status" value="1"/>
</dbReference>
<dbReference type="InterPro" id="IPR003489">
    <property type="entry name" value="RHF/RaiA"/>
</dbReference>
<proteinExistence type="predicted"/>
<organism evidence="1 2">
    <name type="scientific">Legionella massiliensis</name>
    <dbReference type="NCBI Taxonomy" id="1034943"/>
    <lineage>
        <taxon>Bacteria</taxon>
        <taxon>Pseudomonadati</taxon>
        <taxon>Pseudomonadota</taxon>
        <taxon>Gammaproteobacteria</taxon>
        <taxon>Legionellales</taxon>
        <taxon>Legionellaceae</taxon>
        <taxon>Legionella</taxon>
    </lineage>
</organism>
<reference evidence="1 2" key="1">
    <citation type="submission" date="2014-06" db="EMBL/GenBank/DDBJ databases">
        <authorList>
            <person name="Urmite Genomes Urmite Genomes"/>
        </authorList>
    </citation>
    <scope>NUCLEOTIDE SEQUENCE [LARGE SCALE GENOMIC DNA]</scope>
</reference>
<name>A0A078KTU3_9GAMM</name>
<dbReference type="OrthoDB" id="5648902at2"/>
<dbReference type="STRING" id="1034943.BN59_00646"/>
<dbReference type="eggNOG" id="COG1544">
    <property type="taxonomic scope" value="Bacteria"/>
</dbReference>
<sequence length="124" mass="14406">MTTVQTIVRGISTTSGINFQINKHFNKLKRSYCKIKKCRVSIELAKNNTHKDKLYCVCISITIPGKQLISKKQEPNLFIAIRDGFLAIEQILEKNHKKKVFFKKSYSHYLRGTNETINDSRQLM</sequence>
<accession>A0A078KTU3</accession>
<keyword evidence="1" id="KW-0687">Ribonucleoprotein</keyword>
<dbReference type="Gene3D" id="3.30.160.100">
    <property type="entry name" value="Ribosome hibernation promotion factor-like"/>
    <property type="match status" value="1"/>
</dbReference>
<protein>
    <submittedName>
        <fullName evidence="1">Sigma 54 modulation protein / S30EA ribosomal protein</fullName>
    </submittedName>
</protein>
<evidence type="ECO:0000313" key="1">
    <source>
        <dbReference type="EMBL" id="CDZ76377.1"/>
    </source>
</evidence>
<dbReference type="EMBL" id="CCSB01000001">
    <property type="protein sequence ID" value="CDZ76377.1"/>
    <property type="molecule type" value="Genomic_DNA"/>
</dbReference>